<dbReference type="CDD" id="cd00161">
    <property type="entry name" value="beta-trefoil_Ricin-like"/>
    <property type="match status" value="1"/>
</dbReference>
<feature type="region of interest" description="Disordered" evidence="1">
    <location>
        <begin position="315"/>
        <end position="344"/>
    </location>
</feature>
<feature type="signal peptide" evidence="2">
    <location>
        <begin position="1"/>
        <end position="20"/>
    </location>
</feature>
<accession>A0AAD6NFI7</accession>
<evidence type="ECO:0000313" key="4">
    <source>
        <dbReference type="Proteomes" id="UP001221413"/>
    </source>
</evidence>
<evidence type="ECO:0008006" key="5">
    <source>
        <dbReference type="Google" id="ProtNLM"/>
    </source>
</evidence>
<organism evidence="3 4">
    <name type="scientific">Drechslerella dactyloides</name>
    <name type="common">Nematode-trapping fungus</name>
    <name type="synonym">Arthrobotrys dactyloides</name>
    <dbReference type="NCBI Taxonomy" id="74499"/>
    <lineage>
        <taxon>Eukaryota</taxon>
        <taxon>Fungi</taxon>
        <taxon>Dikarya</taxon>
        <taxon>Ascomycota</taxon>
        <taxon>Pezizomycotina</taxon>
        <taxon>Orbiliomycetes</taxon>
        <taxon>Orbiliales</taxon>
        <taxon>Orbiliaceae</taxon>
        <taxon>Drechslerella</taxon>
    </lineage>
</organism>
<feature type="chain" id="PRO_5041963972" description="Ricin B lectin domain-containing protein" evidence="2">
    <location>
        <begin position="21"/>
        <end position="581"/>
    </location>
</feature>
<dbReference type="PROSITE" id="PS50231">
    <property type="entry name" value="RICIN_B_LECTIN"/>
    <property type="match status" value="1"/>
</dbReference>
<dbReference type="EMBL" id="JAQGDS010000010">
    <property type="protein sequence ID" value="KAJ6257591.1"/>
    <property type="molecule type" value="Genomic_DNA"/>
</dbReference>
<dbReference type="InterPro" id="IPR035992">
    <property type="entry name" value="Ricin_B-like_lectins"/>
</dbReference>
<name>A0AAD6NFI7_DREDA</name>
<feature type="compositionally biased region" description="Low complexity" evidence="1">
    <location>
        <begin position="315"/>
        <end position="337"/>
    </location>
</feature>
<sequence length="581" mass="60529">MHSKSFYLFALSASAAITSAHPSLVRRVVTELNQAATEEAHQRDDTATRAFSSVTITTGDGKCLFIDELSGDFRANLLPIQVKDCDGSDGEKFDVITAGKHNDQPGTMLIVSALTQGCFNFDPRRAAGDQVNIFSCGGRAAGEGTVTNSQLFAFGTVTAGPLSFQPQNEQGTCLTSSGARLNPAPCDAADPTQQFTFGGAAAGGNTGADPAGGNTETDPADGNTDTDTDTDADTDTGNDDDTGAEPTLDPSNTIDLPTPVETTDAPIATAIQPPSNATATLNGTATLTLPDGFATIAPPDSTDVADVDPTATADPIATEVPDATDAAPTATATAAPTRGAGNGNDVDVADAEVLATATATAMARTDAAKWQESPEFYIKFINTFRENSVFSTLRESWRVRGIMEERFRKTTGLICNIYGISPGELIRLLEQHVQAGSFLREDIDEPSNVQAQAQASVVSDAPIQIPGLTLAAVDWSMPPKLPEPALEVPEQGALDLGSLLSSAGGGGGASPFEFDFDFGFGFANTGEDATASEPTAPKQPETAPAKMDIDASLEFEEDARAAMEAFRSEDDALLEFSDLFN</sequence>
<evidence type="ECO:0000256" key="1">
    <source>
        <dbReference type="SAM" id="MobiDB-lite"/>
    </source>
</evidence>
<dbReference type="SUPFAM" id="SSF50370">
    <property type="entry name" value="Ricin B-like lectins"/>
    <property type="match status" value="1"/>
</dbReference>
<feature type="region of interest" description="Disordered" evidence="1">
    <location>
        <begin position="184"/>
        <end position="260"/>
    </location>
</feature>
<proteinExistence type="predicted"/>
<feature type="region of interest" description="Disordered" evidence="1">
    <location>
        <begin position="525"/>
        <end position="551"/>
    </location>
</feature>
<protein>
    <recommendedName>
        <fullName evidence="5">Ricin B lectin domain-containing protein</fullName>
    </recommendedName>
</protein>
<evidence type="ECO:0000313" key="3">
    <source>
        <dbReference type="EMBL" id="KAJ6257591.1"/>
    </source>
</evidence>
<gene>
    <name evidence="3" type="ORF">Dda_7376</name>
</gene>
<dbReference type="Proteomes" id="UP001221413">
    <property type="component" value="Unassembled WGS sequence"/>
</dbReference>
<dbReference type="Gene3D" id="2.80.10.50">
    <property type="match status" value="1"/>
</dbReference>
<evidence type="ECO:0000256" key="2">
    <source>
        <dbReference type="SAM" id="SignalP"/>
    </source>
</evidence>
<reference evidence="3" key="1">
    <citation type="submission" date="2023-01" db="EMBL/GenBank/DDBJ databases">
        <title>The chitinases involved in constricting ring structure development in the nematode-trapping fungus Drechslerella dactyloides.</title>
        <authorList>
            <person name="Wang R."/>
            <person name="Zhang L."/>
            <person name="Tang P."/>
            <person name="Li S."/>
            <person name="Liang L."/>
        </authorList>
    </citation>
    <scope>NUCLEOTIDE SEQUENCE</scope>
    <source>
        <strain evidence="3">YMF1.00031</strain>
    </source>
</reference>
<keyword evidence="2" id="KW-0732">Signal</keyword>
<feature type="compositionally biased region" description="Acidic residues" evidence="1">
    <location>
        <begin position="224"/>
        <end position="243"/>
    </location>
</feature>
<comment type="caution">
    <text evidence="3">The sequence shown here is derived from an EMBL/GenBank/DDBJ whole genome shotgun (WGS) entry which is preliminary data.</text>
</comment>
<dbReference type="AlphaFoldDB" id="A0AAD6NFI7"/>
<keyword evidence="4" id="KW-1185">Reference proteome</keyword>